<proteinExistence type="inferred from homology"/>
<name>A0A5M6CQM4_9BACT</name>
<comment type="function">
    <text evidence="6">Catalyzes the transfer of a ribosyl phosphate group from 5-phosphoribose 1-diphosphate to orotate, leading to the formation of orotidine monophosphate (OMP).</text>
</comment>
<feature type="domain" description="Phosphoribosyltransferase" evidence="7">
    <location>
        <begin position="70"/>
        <end position="169"/>
    </location>
</feature>
<feature type="binding site" evidence="6">
    <location>
        <position position="100"/>
    </location>
    <ligand>
        <name>5-phospho-alpha-D-ribose 1-diphosphate</name>
        <dbReference type="ChEBI" id="CHEBI:58017"/>
        <note>ligand shared between dimeric partners</note>
    </ligand>
</feature>
<dbReference type="InterPro" id="IPR029057">
    <property type="entry name" value="PRTase-like"/>
</dbReference>
<comment type="caution">
    <text evidence="6">Lacks conserved residue(s) required for the propagation of feature annotation.</text>
</comment>
<dbReference type="Pfam" id="PF00156">
    <property type="entry name" value="Pribosyltran"/>
    <property type="match status" value="1"/>
</dbReference>
<feature type="binding site" description="in other chain" evidence="6">
    <location>
        <begin position="122"/>
        <end position="130"/>
    </location>
    <ligand>
        <name>5-phospho-alpha-D-ribose 1-diphosphate</name>
        <dbReference type="ChEBI" id="CHEBI:58017"/>
        <note>ligand shared between dimeric partners</note>
    </ligand>
</feature>
<dbReference type="InterPro" id="IPR000836">
    <property type="entry name" value="PRTase_dom"/>
</dbReference>
<dbReference type="GO" id="GO:0019856">
    <property type="term" value="P:pyrimidine nucleobase biosynthetic process"/>
    <property type="evidence" value="ECO:0007669"/>
    <property type="project" value="TreeGrafter"/>
</dbReference>
<dbReference type="GO" id="GO:0004588">
    <property type="term" value="F:orotate phosphoribosyltransferase activity"/>
    <property type="evidence" value="ECO:0007669"/>
    <property type="project" value="UniProtKB-UniRule"/>
</dbReference>
<reference evidence="8 9" key="1">
    <citation type="submission" date="2019-09" db="EMBL/GenBank/DDBJ databases">
        <title>Genome sequence and assembly of Taibaiella sp.</title>
        <authorList>
            <person name="Chhetri G."/>
        </authorList>
    </citation>
    <scope>NUCLEOTIDE SEQUENCE [LARGE SCALE GENOMIC DNA]</scope>
    <source>
        <strain evidence="8 9">KVB11</strain>
    </source>
</reference>
<comment type="cofactor">
    <cofactor evidence="6">
        <name>Mg(2+)</name>
        <dbReference type="ChEBI" id="CHEBI:18420"/>
    </cofactor>
</comment>
<dbReference type="CDD" id="cd06223">
    <property type="entry name" value="PRTases_typeI"/>
    <property type="match status" value="1"/>
</dbReference>
<keyword evidence="6" id="KW-0460">Magnesium</keyword>
<feature type="binding site" evidence="6">
    <location>
        <position position="102"/>
    </location>
    <ligand>
        <name>5-phospho-alpha-D-ribose 1-diphosphate</name>
        <dbReference type="ChEBI" id="CHEBI:58017"/>
        <note>ligand shared between dimeric partners</note>
    </ligand>
</feature>
<evidence type="ECO:0000256" key="4">
    <source>
        <dbReference type="ARBA" id="ARBA00022679"/>
    </source>
</evidence>
<feature type="binding site" evidence="6">
    <location>
        <position position="126"/>
    </location>
    <ligand>
        <name>orotate</name>
        <dbReference type="ChEBI" id="CHEBI:30839"/>
    </ligand>
</feature>
<dbReference type="SUPFAM" id="SSF53271">
    <property type="entry name" value="PRTase-like"/>
    <property type="match status" value="1"/>
</dbReference>
<evidence type="ECO:0000256" key="6">
    <source>
        <dbReference type="HAMAP-Rule" id="MF_01208"/>
    </source>
</evidence>
<dbReference type="GO" id="GO:0000287">
    <property type="term" value="F:magnesium ion binding"/>
    <property type="evidence" value="ECO:0007669"/>
    <property type="project" value="UniProtKB-UniRule"/>
</dbReference>
<keyword evidence="5 6" id="KW-0665">Pyrimidine biosynthesis</keyword>
<comment type="caution">
    <text evidence="8">The sequence shown here is derived from an EMBL/GenBank/DDBJ whole genome shotgun (WGS) entry which is preliminary data.</text>
</comment>
<sequence>MSTASIFAEKLLQIKALKISPDTPFTWASGWKSPVYCDNRKLLSFPHVRDYVKSELANTIMDHFPEAESLAGVATAGIPHGALAADLLRLPFIYVRNKPKGHGLTNQIEGVLTEGQKVVVIEDLVSTGMSSLEAVEALRAAGADVIGMCALFTYGFPQAAEAFEKANVKLITLSNYDALVEVGVSQNIIREEALDKLKQWRLSPSTWGQ</sequence>
<evidence type="ECO:0000256" key="5">
    <source>
        <dbReference type="ARBA" id="ARBA00022975"/>
    </source>
</evidence>
<dbReference type="Gene3D" id="3.40.50.2020">
    <property type="match status" value="1"/>
</dbReference>
<dbReference type="PANTHER" id="PTHR19278:SF9">
    <property type="entry name" value="URIDINE 5'-MONOPHOSPHATE SYNTHASE"/>
    <property type="match status" value="1"/>
</dbReference>
<dbReference type="InterPro" id="IPR023031">
    <property type="entry name" value="OPRT"/>
</dbReference>
<gene>
    <name evidence="6" type="primary">pyrE</name>
    <name evidence="8" type="ORF">F0919_03185</name>
</gene>
<dbReference type="GO" id="GO:0044205">
    <property type="term" value="P:'de novo' UMP biosynthetic process"/>
    <property type="evidence" value="ECO:0007669"/>
    <property type="project" value="UniProtKB-UniRule"/>
</dbReference>
<dbReference type="HAMAP" id="MF_01208">
    <property type="entry name" value="PyrE"/>
    <property type="match status" value="1"/>
</dbReference>
<dbReference type="AlphaFoldDB" id="A0A5M6CQM4"/>
<keyword evidence="3 6" id="KW-0328">Glycosyltransferase</keyword>
<organism evidence="8 9">
    <name type="scientific">Taibaiella lutea</name>
    <dbReference type="NCBI Taxonomy" id="2608001"/>
    <lineage>
        <taxon>Bacteria</taxon>
        <taxon>Pseudomonadati</taxon>
        <taxon>Bacteroidota</taxon>
        <taxon>Chitinophagia</taxon>
        <taxon>Chitinophagales</taxon>
        <taxon>Chitinophagaceae</taxon>
        <taxon>Taibaiella</taxon>
    </lineage>
</organism>
<feature type="binding site" evidence="6">
    <location>
        <position position="96"/>
    </location>
    <ligand>
        <name>5-phospho-alpha-D-ribose 1-diphosphate</name>
        <dbReference type="ChEBI" id="CHEBI:58017"/>
        <note>ligand shared between dimeric partners</note>
    </ligand>
</feature>
<accession>A0A5M6CQM4</accession>
<comment type="pathway">
    <text evidence="1 6">Pyrimidine metabolism; UMP biosynthesis via de novo pathway; UMP from orotate: step 1/2.</text>
</comment>
<dbReference type="EMBL" id="VWSH01000001">
    <property type="protein sequence ID" value="KAA5536690.1"/>
    <property type="molecule type" value="Genomic_DNA"/>
</dbReference>
<keyword evidence="4 6" id="KW-0808">Transferase</keyword>
<evidence type="ECO:0000256" key="3">
    <source>
        <dbReference type="ARBA" id="ARBA00022676"/>
    </source>
</evidence>
<evidence type="ECO:0000259" key="7">
    <source>
        <dbReference type="Pfam" id="PF00156"/>
    </source>
</evidence>
<evidence type="ECO:0000313" key="8">
    <source>
        <dbReference type="EMBL" id="KAA5536690.1"/>
    </source>
</evidence>
<dbReference type="EC" id="2.4.2.10" evidence="2 6"/>
<evidence type="ECO:0000256" key="1">
    <source>
        <dbReference type="ARBA" id="ARBA00004889"/>
    </source>
</evidence>
<evidence type="ECO:0000313" key="9">
    <source>
        <dbReference type="Proteomes" id="UP000323632"/>
    </source>
</evidence>
<dbReference type="Proteomes" id="UP000323632">
    <property type="component" value="Unassembled WGS sequence"/>
</dbReference>
<comment type="similarity">
    <text evidence="6">Belongs to the purine/pyrimidine phosphoribosyltransferase family. PyrE subfamily.</text>
</comment>
<evidence type="ECO:0000256" key="2">
    <source>
        <dbReference type="ARBA" id="ARBA00011971"/>
    </source>
</evidence>
<dbReference type="UniPathway" id="UPA00070">
    <property type="reaction ID" value="UER00119"/>
</dbReference>
<dbReference type="InterPro" id="IPR004467">
    <property type="entry name" value="Or_phspho_trans_dom"/>
</dbReference>
<comment type="catalytic activity">
    <reaction evidence="6">
        <text>orotidine 5'-phosphate + diphosphate = orotate + 5-phospho-alpha-D-ribose 1-diphosphate</text>
        <dbReference type="Rhea" id="RHEA:10380"/>
        <dbReference type="ChEBI" id="CHEBI:30839"/>
        <dbReference type="ChEBI" id="CHEBI:33019"/>
        <dbReference type="ChEBI" id="CHEBI:57538"/>
        <dbReference type="ChEBI" id="CHEBI:58017"/>
        <dbReference type="EC" id="2.4.2.10"/>
    </reaction>
</comment>
<dbReference type="NCBIfam" id="TIGR00336">
    <property type="entry name" value="pyrE"/>
    <property type="match status" value="1"/>
</dbReference>
<comment type="subunit">
    <text evidence="6">Homodimer.</text>
</comment>
<dbReference type="RefSeq" id="WP_150031266.1">
    <property type="nucleotide sequence ID" value="NZ_VWSH01000001.1"/>
</dbReference>
<dbReference type="PANTHER" id="PTHR19278">
    <property type="entry name" value="OROTATE PHOSPHORIBOSYLTRANSFERASE"/>
    <property type="match status" value="1"/>
</dbReference>
<keyword evidence="9" id="KW-1185">Reference proteome</keyword>
<protein>
    <recommendedName>
        <fullName evidence="2 6">Orotate phosphoribosyltransferase</fullName>
        <shortName evidence="6">OPRT</shortName>
        <shortName evidence="6">OPRTase</shortName>
        <ecNumber evidence="2 6">2.4.2.10</ecNumber>
    </recommendedName>
</protein>